<dbReference type="InterPro" id="IPR051162">
    <property type="entry name" value="T4SS_component"/>
</dbReference>
<dbReference type="PANTHER" id="PTHR30121">
    <property type="entry name" value="UNCHARACTERIZED PROTEIN YJGR-RELATED"/>
    <property type="match status" value="1"/>
</dbReference>
<evidence type="ECO:0000313" key="2">
    <source>
        <dbReference type="Proteomes" id="UP000539372"/>
    </source>
</evidence>
<proteinExistence type="predicted"/>
<dbReference type="AlphaFoldDB" id="A0A7Y0E4Z5"/>
<reference evidence="1 2" key="1">
    <citation type="submission" date="2020-04" db="EMBL/GenBank/DDBJ databases">
        <title>Rhodospirillaceae bacterium KN72 isolated from deep sea.</title>
        <authorList>
            <person name="Zhang D.-C."/>
        </authorList>
    </citation>
    <scope>NUCLEOTIDE SEQUENCE [LARGE SCALE GENOMIC DNA]</scope>
    <source>
        <strain evidence="1 2">KN72</strain>
    </source>
</reference>
<keyword evidence="2" id="KW-1185">Reference proteome</keyword>
<dbReference type="Gene3D" id="3.40.50.300">
    <property type="entry name" value="P-loop containing nucleotide triphosphate hydrolases"/>
    <property type="match status" value="1"/>
</dbReference>
<dbReference type="SUPFAM" id="SSF52540">
    <property type="entry name" value="P-loop containing nucleoside triphosphate hydrolases"/>
    <property type="match status" value="1"/>
</dbReference>
<dbReference type="Proteomes" id="UP000539372">
    <property type="component" value="Unassembled WGS sequence"/>
</dbReference>
<organism evidence="1 2">
    <name type="scientific">Pacificispira spongiicola</name>
    <dbReference type="NCBI Taxonomy" id="2729598"/>
    <lineage>
        <taxon>Bacteria</taxon>
        <taxon>Pseudomonadati</taxon>
        <taxon>Pseudomonadota</taxon>
        <taxon>Alphaproteobacteria</taxon>
        <taxon>Rhodospirillales</taxon>
        <taxon>Rhodospirillaceae</taxon>
        <taxon>Pacificispira</taxon>
    </lineage>
</organism>
<dbReference type="InterPro" id="IPR027417">
    <property type="entry name" value="P-loop_NTPase"/>
</dbReference>
<name>A0A7Y0E4Z5_9PROT</name>
<dbReference type="RefSeq" id="WP_169626885.1">
    <property type="nucleotide sequence ID" value="NZ_JABBNT010000006.1"/>
</dbReference>
<gene>
    <name evidence="1" type="ORF">HH303_18490</name>
</gene>
<accession>A0A7Y0E4Z5</accession>
<sequence length="788" mass="86511">MIWQEIATTALLAVGAGALSTRVGRNLVLGSVEHDWLADELELDRIEPDGVTVRLKSGYLFRAFRITGVSYDAQTLEQQDVLMAGRNAMLHQLGQLGLSVRIFGVKRQRNIAFESDWPSETLAEIGEAERRHYRESYFIDWFLVIGSKEYRKLLEGSSKVPIGLGVYRPQPVERAERDNAPCPLTGFVNFLVCGDLRRDLPSISESLSGSLPASDFDPDKSTGRISTAVPTQKFHKVLSVRGWPEAVSGRIVGAILAIPGDIEISQIGRPASPVRELGFMGRKKRELDLGLIGNPSASAEFGAAIELVNNGEANVWNTQFQVIARANTPEDLDALVHEIASVFGRYRVVYSLETKGAPVVWFNRIPGNDHLLRPLRLLDSPIAAIWPFHYAAIGLEKSPYGDRPVRLFQTASGQAYAFQFHVAEKRRSIGNYLVFAPSGGGKSTLIMHLLGGLAKFADVRSYVFDSKEGARFMIEAFGGVYQSYDTLALNPLDVGADSVANRKRIYLALKSLIGEESTDDEDEADLAHAVQLAFKLAPPERTLDAIYEFAFRKRSSLRRSMSKWVTDGKGNAGLNAHIFNAPRDSLSGFLGQSFLVGINMNEALRDPVLGPPIVTHVASAIEMAAHNQLGDVGGFNVFIDEAANLMRNEGFKTLVAEWYREIRKLNGAIGVAFQDPTALFESGVADAVVENTATTIFSPNPKANLTALQRFNLNSEQIGFILTPPAPGQRRVLVVKQDAAAGFEESAIVDVDLGTLGDVTRFYDSGPSSVQRLNDLKEKWGEAWARYL</sequence>
<evidence type="ECO:0000313" key="1">
    <source>
        <dbReference type="EMBL" id="NMM46486.1"/>
    </source>
</evidence>
<dbReference type="EMBL" id="JABBNT010000006">
    <property type="protein sequence ID" value="NMM46486.1"/>
    <property type="molecule type" value="Genomic_DNA"/>
</dbReference>
<dbReference type="PANTHER" id="PTHR30121:SF12">
    <property type="entry name" value="TYPE IV SECRETION SYSTEM PROTEIN CAGE"/>
    <property type="match status" value="1"/>
</dbReference>
<comment type="caution">
    <text evidence="1">The sequence shown here is derived from an EMBL/GenBank/DDBJ whole genome shotgun (WGS) entry which is preliminary data.</text>
</comment>
<protein>
    <submittedName>
        <fullName evidence="1">Type IV secretion system protein VirB4</fullName>
    </submittedName>
</protein>